<feature type="region of interest" description="Disordered" evidence="1">
    <location>
        <begin position="30"/>
        <end position="76"/>
    </location>
</feature>
<feature type="compositionally biased region" description="Polar residues" evidence="1">
    <location>
        <begin position="30"/>
        <end position="40"/>
    </location>
</feature>
<feature type="compositionally biased region" description="Acidic residues" evidence="1">
    <location>
        <begin position="57"/>
        <end position="66"/>
    </location>
</feature>
<dbReference type="CTD" id="9814488"/>
<dbReference type="GeneID" id="9814488"/>
<sequence>MTLFSIIRIFQSLRSEDTFYNISSLRTDTPDSLSVNTHGRNTSDVDLTHNAGVVSTELEERDESTDEPTPKRKKLDYEDTKIEITVAQLQEMELRGTVLRPIYSEKLSELRRVKLEKMFDIQNASLTTIIVSKTDTNMSQGIVLEGSHRLSTVQDLDCKSTGYSNFRIPVHMFEVEDGVFSTAWPHCLPLKFSETFKTQKSVSSRVNLDLIPSVILDIGMEIHSKEQFRTKGQYSSNDSDIFIFKYLKNTINDTELEKLRNHPHARGEFWNKLEDRGLVLAAGSSKVAMVPLYVFLMKPLTQKISLKKLEADKFPTAHRIFINLMTASLKDDTATAELLSGYTSSKMRVIKLQTELAKISGQENVRLTDNENEDKSEESDFVVLDTIDDIEDSSICFFYETIPTDDVQQMISKKLNLVVAEPSGATIKEIAKWPADQITSTTLNSLVYNGHGAVRFCCLSGERLLPKGSRHLAPVSSRKLSNFVSKWFPGQTDGKIHTVRGFFTIPEGTEF</sequence>
<evidence type="ECO:0000256" key="1">
    <source>
        <dbReference type="SAM" id="MobiDB-lite"/>
    </source>
</evidence>
<dbReference type="RefSeq" id="XP_053581124.1">
    <property type="nucleotide sequence ID" value="XM_053732211.1"/>
</dbReference>
<proteinExistence type="predicted"/>
<comment type="caution">
    <text evidence="2">The sequence shown here is derived from an EMBL/GenBank/DDBJ whole genome shotgun (WGS) entry which is preliminary data.</text>
</comment>
<reference evidence="2 3" key="1">
    <citation type="submission" date="2019-12" db="EMBL/GenBank/DDBJ databases">
        <title>Chromosome-level assembly of the Caenorhabditis remanei genome.</title>
        <authorList>
            <person name="Teterina A.A."/>
            <person name="Willis J.H."/>
            <person name="Phillips P.C."/>
        </authorList>
    </citation>
    <scope>NUCLEOTIDE SEQUENCE [LARGE SCALE GENOMIC DNA]</scope>
    <source>
        <strain evidence="2 3">PX506</strain>
        <tissue evidence="2">Whole organism</tissue>
    </source>
</reference>
<gene>
    <name evidence="2" type="ORF">GCK72_017698</name>
</gene>
<evidence type="ECO:0000313" key="3">
    <source>
        <dbReference type="Proteomes" id="UP000483820"/>
    </source>
</evidence>
<protein>
    <submittedName>
        <fullName evidence="2">Uncharacterized protein</fullName>
    </submittedName>
</protein>
<dbReference type="Proteomes" id="UP000483820">
    <property type="component" value="Chromosome V"/>
</dbReference>
<accession>A0A6A5G971</accession>
<name>A0A6A5G971_CAERE</name>
<dbReference type="AlphaFoldDB" id="A0A6A5G971"/>
<organism evidence="2 3">
    <name type="scientific">Caenorhabditis remanei</name>
    <name type="common">Caenorhabditis vulgaris</name>
    <dbReference type="NCBI Taxonomy" id="31234"/>
    <lineage>
        <taxon>Eukaryota</taxon>
        <taxon>Metazoa</taxon>
        <taxon>Ecdysozoa</taxon>
        <taxon>Nematoda</taxon>
        <taxon>Chromadorea</taxon>
        <taxon>Rhabditida</taxon>
        <taxon>Rhabditina</taxon>
        <taxon>Rhabditomorpha</taxon>
        <taxon>Rhabditoidea</taxon>
        <taxon>Rhabditidae</taxon>
        <taxon>Peloderinae</taxon>
        <taxon>Caenorhabditis</taxon>
    </lineage>
</organism>
<dbReference type="EMBL" id="WUAV01000005">
    <property type="protein sequence ID" value="KAF1751144.1"/>
    <property type="molecule type" value="Genomic_DNA"/>
</dbReference>
<evidence type="ECO:0000313" key="2">
    <source>
        <dbReference type="EMBL" id="KAF1751144.1"/>
    </source>
</evidence>
<dbReference type="KEGG" id="crq:GCK72_017698"/>